<evidence type="ECO:0000313" key="3">
    <source>
        <dbReference type="Proteomes" id="UP001252186"/>
    </source>
</evidence>
<reference evidence="2 3" key="1">
    <citation type="submission" date="2023-09" db="EMBL/GenBank/DDBJ databases">
        <authorList>
            <person name="Rey-Velasco X."/>
        </authorList>
    </citation>
    <scope>NUCLEOTIDE SEQUENCE [LARGE SCALE GENOMIC DNA]</scope>
    <source>
        <strain evidence="2 3">P050</strain>
    </source>
</reference>
<dbReference type="RefSeq" id="WP_311591933.1">
    <property type="nucleotide sequence ID" value="NZ_JAVRHV010000001.1"/>
</dbReference>
<feature type="compositionally biased region" description="Basic and acidic residues" evidence="1">
    <location>
        <begin position="12"/>
        <end position="25"/>
    </location>
</feature>
<keyword evidence="3" id="KW-1185">Reference proteome</keyword>
<proteinExistence type="predicted"/>
<comment type="caution">
    <text evidence="2">The sequence shown here is derived from an EMBL/GenBank/DDBJ whole genome shotgun (WGS) entry which is preliminary data.</text>
</comment>
<dbReference type="EMBL" id="JAVRHV010000001">
    <property type="protein sequence ID" value="MDT0552106.1"/>
    <property type="molecule type" value="Genomic_DNA"/>
</dbReference>
<protein>
    <submittedName>
        <fullName evidence="2">Uncharacterized protein</fullName>
    </submittedName>
</protein>
<evidence type="ECO:0000313" key="2">
    <source>
        <dbReference type="EMBL" id="MDT0552106.1"/>
    </source>
</evidence>
<accession>A0ABU2Y1T6</accession>
<gene>
    <name evidence="2" type="ORF">RM519_02500</name>
</gene>
<dbReference type="Proteomes" id="UP001252186">
    <property type="component" value="Unassembled WGS sequence"/>
</dbReference>
<sequence>MSKKTHHKKKSDKNPLRELDEQLKEQKKVFKKLRDKLSKDKSE</sequence>
<name>A0ABU2Y1T6_9FLAO</name>
<feature type="region of interest" description="Disordered" evidence="1">
    <location>
        <begin position="1"/>
        <end position="25"/>
    </location>
</feature>
<feature type="compositionally biased region" description="Basic residues" evidence="1">
    <location>
        <begin position="1"/>
        <end position="11"/>
    </location>
</feature>
<evidence type="ECO:0000256" key="1">
    <source>
        <dbReference type="SAM" id="MobiDB-lite"/>
    </source>
</evidence>
<organism evidence="2 3">
    <name type="scientific">Urechidicola vernalis</name>
    <dbReference type="NCBI Taxonomy" id="3075600"/>
    <lineage>
        <taxon>Bacteria</taxon>
        <taxon>Pseudomonadati</taxon>
        <taxon>Bacteroidota</taxon>
        <taxon>Flavobacteriia</taxon>
        <taxon>Flavobacteriales</taxon>
        <taxon>Flavobacteriaceae</taxon>
        <taxon>Urechidicola</taxon>
    </lineage>
</organism>